<reference evidence="1" key="1">
    <citation type="submission" date="2014-07" db="EMBL/GenBank/DDBJ databases">
        <authorList>
            <person name="Zhang J.E."/>
            <person name="Yang H."/>
            <person name="Guo J."/>
            <person name="Deng Z."/>
            <person name="Luo H."/>
            <person name="Luo M."/>
            <person name="Zhao B."/>
        </authorList>
    </citation>
    <scope>NUCLEOTIDE SEQUENCE</scope>
    <source>
        <strain evidence="1">AM4</strain>
    </source>
</reference>
<gene>
    <name evidence="1" type="ORF">AAM4_0767</name>
</gene>
<dbReference type="AlphaFoldDB" id="A0A1L7RIG6"/>
<organism evidence="1">
    <name type="scientific">Actinomyces succiniciruminis</name>
    <dbReference type="NCBI Taxonomy" id="1522002"/>
    <lineage>
        <taxon>Bacteria</taxon>
        <taxon>Bacillati</taxon>
        <taxon>Actinomycetota</taxon>
        <taxon>Actinomycetes</taxon>
        <taxon>Actinomycetales</taxon>
        <taxon>Actinomycetaceae</taxon>
        <taxon>Actinomyces</taxon>
    </lineage>
</organism>
<evidence type="ECO:0000313" key="1">
    <source>
        <dbReference type="EMBL" id="CED90599.1"/>
    </source>
</evidence>
<protein>
    <submittedName>
        <fullName evidence="1">Uncharacterized protein</fullName>
    </submittedName>
</protein>
<dbReference type="EMBL" id="LK995479">
    <property type="protein sequence ID" value="CED90599.1"/>
    <property type="molecule type" value="Genomic_DNA"/>
</dbReference>
<proteinExistence type="predicted"/>
<accession>A0A1L7RIG6</accession>
<sequence>MTTTPTPTPAPELELLVLASPALPMIHLGRPGPLQPLVGIAYREVFYLCSPECALPYVAEAVFPASPERITEALADARMCRACAQAHARLTNTALMPDGQGTGSLLALLDQEDPS</sequence>
<name>A0A1L7RIG6_9ACTO</name>
<dbReference type="RefSeq" id="WP_210579230.1">
    <property type="nucleotide sequence ID" value="NZ_LK995479.1"/>
</dbReference>